<feature type="transmembrane region" description="Helical" evidence="1">
    <location>
        <begin position="145"/>
        <end position="162"/>
    </location>
</feature>
<dbReference type="AlphaFoldDB" id="C1AA56"/>
<evidence type="ECO:0000313" key="3">
    <source>
        <dbReference type="Proteomes" id="UP000002209"/>
    </source>
</evidence>
<evidence type="ECO:0000256" key="1">
    <source>
        <dbReference type="SAM" id="Phobius"/>
    </source>
</evidence>
<evidence type="ECO:0000313" key="2">
    <source>
        <dbReference type="EMBL" id="BAH39654.1"/>
    </source>
</evidence>
<dbReference type="HOGENOM" id="CLU_1624753_0_0_0"/>
<gene>
    <name evidence="2" type="ordered locus">GAU_2612</name>
</gene>
<accession>C1AA56</accession>
<sequence length="163" mass="16450">MPHLSPRIRAMARPSMSSGLRLGLILTAMLPLLPLTTATAQSQATLAHQAMTPSTLSLIAPSGSSITRSKTSPIASPATADTTAVTADHAAAVTAQPVALRTRAVAPAEAPRAPHVSKQSSSALMIVGFAAMIVGAVVDGDAGTLIMVGGAGVGLYGLYHYLN</sequence>
<dbReference type="eggNOG" id="ENOG5031JXQ">
    <property type="taxonomic scope" value="Bacteria"/>
</dbReference>
<reference evidence="3" key="1">
    <citation type="submission" date="2006-03" db="EMBL/GenBank/DDBJ databases">
        <title>Complete genome sequence of Gemmatimonas aurantiaca T-27 that represents a novel phylum Gemmatimonadetes.</title>
        <authorList>
            <person name="Takasaki K."/>
            <person name="Ichikawa N."/>
            <person name="Miura H."/>
            <person name="Matsushita S."/>
            <person name="Watanabe Y."/>
            <person name="Oguchi A."/>
            <person name="Ankai A."/>
            <person name="Yashiro I."/>
            <person name="Takahashi M."/>
            <person name="Terui Y."/>
            <person name="Fukui S."/>
            <person name="Yokoyama H."/>
            <person name="Tanikawa S."/>
            <person name="Hanada S."/>
            <person name="Kamagata Y."/>
            <person name="Fujita N."/>
        </authorList>
    </citation>
    <scope>NUCLEOTIDE SEQUENCE [LARGE SCALE GENOMIC DNA]</scope>
    <source>
        <strain evidence="3">T-27 / DSM 14586 / JCM 11422 / NBRC 100505</strain>
    </source>
</reference>
<keyword evidence="3" id="KW-1185">Reference proteome</keyword>
<keyword evidence="1" id="KW-0812">Transmembrane</keyword>
<proteinExistence type="predicted"/>
<feature type="transmembrane region" description="Helical" evidence="1">
    <location>
        <begin position="121"/>
        <end position="138"/>
    </location>
</feature>
<dbReference type="Proteomes" id="UP000002209">
    <property type="component" value="Chromosome"/>
</dbReference>
<name>C1AA56_GEMAT</name>
<dbReference type="KEGG" id="gau:GAU_2612"/>
<dbReference type="EMBL" id="AP009153">
    <property type="protein sequence ID" value="BAH39654.1"/>
    <property type="molecule type" value="Genomic_DNA"/>
</dbReference>
<keyword evidence="1" id="KW-1133">Transmembrane helix</keyword>
<protein>
    <submittedName>
        <fullName evidence="2">Hypothetical membrane protein</fullName>
    </submittedName>
</protein>
<organism evidence="2 3">
    <name type="scientific">Gemmatimonas aurantiaca (strain DSM 14586 / JCM 11422 / NBRC 100505 / T-27)</name>
    <dbReference type="NCBI Taxonomy" id="379066"/>
    <lineage>
        <taxon>Bacteria</taxon>
        <taxon>Pseudomonadati</taxon>
        <taxon>Gemmatimonadota</taxon>
        <taxon>Gemmatimonadia</taxon>
        <taxon>Gemmatimonadales</taxon>
        <taxon>Gemmatimonadaceae</taxon>
        <taxon>Gemmatimonas</taxon>
    </lineage>
</organism>
<keyword evidence="1" id="KW-0472">Membrane</keyword>